<comment type="caution">
    <text evidence="4">The sequence shown here is derived from an EMBL/GenBank/DDBJ whole genome shotgun (WGS) entry which is preliminary data.</text>
</comment>
<dbReference type="InterPro" id="IPR035994">
    <property type="entry name" value="Nucleoside_phosphorylase_sf"/>
</dbReference>
<evidence type="ECO:0000259" key="3">
    <source>
        <dbReference type="Pfam" id="PF03781"/>
    </source>
</evidence>
<dbReference type="AlphaFoldDB" id="A0AAP5MA04"/>
<evidence type="ECO:0000313" key="4">
    <source>
        <dbReference type="EMBL" id="MDR9895308.1"/>
    </source>
</evidence>
<dbReference type="SUPFAM" id="SSF56436">
    <property type="entry name" value="C-type lectin-like"/>
    <property type="match status" value="1"/>
</dbReference>
<dbReference type="PANTHER" id="PTHR23150:SF19">
    <property type="entry name" value="FORMYLGLYCINE-GENERATING ENZYME"/>
    <property type="match status" value="1"/>
</dbReference>
<dbReference type="Gene3D" id="3.40.50.1580">
    <property type="entry name" value="Nucleoside phosphorylase domain"/>
    <property type="match status" value="1"/>
</dbReference>
<dbReference type="RefSeq" id="WP_208341170.1">
    <property type="nucleotide sequence ID" value="NZ_CAWQFN010000815.1"/>
</dbReference>
<feature type="region of interest" description="Disordered" evidence="1">
    <location>
        <begin position="257"/>
        <end position="291"/>
    </location>
</feature>
<evidence type="ECO:0000256" key="1">
    <source>
        <dbReference type="SAM" id="MobiDB-lite"/>
    </source>
</evidence>
<dbReference type="GO" id="GO:0120147">
    <property type="term" value="F:formylglycine-generating oxidase activity"/>
    <property type="evidence" value="ECO:0007669"/>
    <property type="project" value="TreeGrafter"/>
</dbReference>
<dbReference type="Pfam" id="PF03781">
    <property type="entry name" value="FGE-sulfatase"/>
    <property type="match status" value="1"/>
</dbReference>
<keyword evidence="5" id="KW-1185">Reference proteome</keyword>
<dbReference type="Gene3D" id="3.90.1580.10">
    <property type="entry name" value="paralog of FGE (formylglycine-generating enzyme)"/>
    <property type="match status" value="1"/>
</dbReference>
<dbReference type="InterPro" id="IPR042095">
    <property type="entry name" value="SUMF_sf"/>
</dbReference>
<protein>
    <submittedName>
        <fullName evidence="4">SUMF1/EgtB/PvdO family nonheme iron enzyme</fullName>
    </submittedName>
</protein>
<sequence length="574" mass="63608">MALPCAVILTAIPIEYMAVRIHLTGVEEEIHPQGTIYERGKFTAGKTWEVGIAEVGAGNYNAGIEAERAIAHFNPDVIFFVGVAGGIKDVALGDVVAATKVYGYESGKAKLTFEPRPDVGQSAYNLIQRARAEARKPDWLQRLTVSTNTPPRAFVAPIAAGEKVLASTQSEIWEFLRSNYGDAIAVEMEGRGLLQAAHANHQVSALIIRGISDLIDDKGRTDKAGWQELAARHASAFAFEVLAKFVLSGQSSQPVVEEVKSKTPNPQELPRSGQSSQPAVEEVKSKTPNRPELPRFPFEVVTVDSTGKIIKRESREAEYFLEDLGNNVTLEMVAIPGGIFTMGAPKTEQGSFDWERPQHKVTVPSFFMGKYPVTQGQWEAVAILPQINRKLKPDPSRFKRKDLPVESISWDDAVEFCARLSKATGRNYRLPSEAEWEYACRAGTTTPFHFGDTITPELANYRAEDNYRQKTTPVGSFQIANAFGLYDMHGNTWEWCGDDWHENYVDAPNDASCWLTNQKKNWLDNLLNIKLLRGGSWSGNPRVCRSAYRGRGARGNWNDFVGFRVVVVGAARTL</sequence>
<dbReference type="PANTHER" id="PTHR23150">
    <property type="entry name" value="SULFATASE MODIFYING FACTOR 1, 2"/>
    <property type="match status" value="1"/>
</dbReference>
<evidence type="ECO:0000313" key="5">
    <source>
        <dbReference type="Proteomes" id="UP000667802"/>
    </source>
</evidence>
<organism evidence="4 5">
    <name type="scientific">Aetokthonos hydrillicola Thurmond2011</name>
    <dbReference type="NCBI Taxonomy" id="2712845"/>
    <lineage>
        <taxon>Bacteria</taxon>
        <taxon>Bacillati</taxon>
        <taxon>Cyanobacteriota</taxon>
        <taxon>Cyanophyceae</taxon>
        <taxon>Nostocales</taxon>
        <taxon>Hapalosiphonaceae</taxon>
        <taxon>Aetokthonos</taxon>
    </lineage>
</organism>
<reference evidence="5" key="1">
    <citation type="journal article" date="2021" name="Science">
        <title>Hunting the eagle killer: A cyanobacterial neurotoxin causes vacuolar myelinopathy.</title>
        <authorList>
            <person name="Breinlinger S."/>
            <person name="Phillips T.J."/>
            <person name="Haram B.N."/>
            <person name="Mares J."/>
            <person name="Martinez Yerena J.A."/>
            <person name="Hrouzek P."/>
            <person name="Sobotka R."/>
            <person name="Henderson W.M."/>
            <person name="Schmieder P."/>
            <person name="Williams S.M."/>
            <person name="Lauderdale J.D."/>
            <person name="Wilde H.D."/>
            <person name="Gerrin W."/>
            <person name="Kust A."/>
            <person name="Washington J.W."/>
            <person name="Wagner C."/>
            <person name="Geier B."/>
            <person name="Liebeke M."/>
            <person name="Enke H."/>
            <person name="Niedermeyer T.H.J."/>
            <person name="Wilde S.B."/>
        </authorList>
    </citation>
    <scope>NUCLEOTIDE SEQUENCE [LARGE SCALE GENOMIC DNA]</scope>
    <source>
        <strain evidence="5">Thurmond2011</strain>
    </source>
</reference>
<dbReference type="InterPro" id="IPR005532">
    <property type="entry name" value="SUMF_dom"/>
</dbReference>
<feature type="compositionally biased region" description="Polar residues" evidence="1">
    <location>
        <begin position="262"/>
        <end position="278"/>
    </location>
</feature>
<proteinExistence type="predicted"/>
<dbReference type="Proteomes" id="UP000667802">
    <property type="component" value="Unassembled WGS sequence"/>
</dbReference>
<dbReference type="InterPro" id="IPR051043">
    <property type="entry name" value="Sulfatase_Mod_Factor_Kinase"/>
</dbReference>
<dbReference type="GO" id="GO:0009116">
    <property type="term" value="P:nucleoside metabolic process"/>
    <property type="evidence" value="ECO:0007669"/>
    <property type="project" value="InterPro"/>
</dbReference>
<dbReference type="CDD" id="cd09008">
    <property type="entry name" value="MTAN"/>
    <property type="match status" value="1"/>
</dbReference>
<dbReference type="InterPro" id="IPR016187">
    <property type="entry name" value="CTDL_fold"/>
</dbReference>
<dbReference type="InterPro" id="IPR000845">
    <property type="entry name" value="Nucleoside_phosphorylase_d"/>
</dbReference>
<feature type="domain" description="Nucleoside phosphorylase" evidence="2">
    <location>
        <begin position="7"/>
        <end position="241"/>
    </location>
</feature>
<gene>
    <name evidence="4" type="ORF">G7B40_012125</name>
</gene>
<evidence type="ECO:0000259" key="2">
    <source>
        <dbReference type="Pfam" id="PF01048"/>
    </source>
</evidence>
<dbReference type="SUPFAM" id="SSF53167">
    <property type="entry name" value="Purine and uridine phosphorylases"/>
    <property type="match status" value="1"/>
</dbReference>
<dbReference type="Pfam" id="PF01048">
    <property type="entry name" value="PNP_UDP_1"/>
    <property type="match status" value="1"/>
</dbReference>
<name>A0AAP5MA04_9CYAN</name>
<accession>A0AAP5MA04</accession>
<dbReference type="EMBL" id="JAALHA020000004">
    <property type="protein sequence ID" value="MDR9895308.1"/>
    <property type="molecule type" value="Genomic_DNA"/>
</dbReference>
<feature type="domain" description="Sulfatase-modifying factor enzyme-like" evidence="3">
    <location>
        <begin position="331"/>
        <end position="566"/>
    </location>
</feature>